<keyword evidence="1" id="KW-0472">Membrane</keyword>
<keyword evidence="1" id="KW-0812">Transmembrane</keyword>
<dbReference type="InterPro" id="IPR004046">
    <property type="entry name" value="GST_C"/>
</dbReference>
<name>A0AAU9PGX0_9ASTR</name>
<reference evidence="3 4" key="1">
    <citation type="submission" date="2022-01" db="EMBL/GenBank/DDBJ databases">
        <authorList>
            <person name="Xiong W."/>
            <person name="Schranz E."/>
        </authorList>
    </citation>
    <scope>NUCLEOTIDE SEQUENCE [LARGE SCALE GENOMIC DNA]</scope>
</reference>
<feature type="transmembrane region" description="Helical" evidence="1">
    <location>
        <begin position="6"/>
        <end position="27"/>
    </location>
</feature>
<evidence type="ECO:0000259" key="2">
    <source>
        <dbReference type="Pfam" id="PF14497"/>
    </source>
</evidence>
<dbReference type="CDD" id="cd10289">
    <property type="entry name" value="GST_C_AaRS_like"/>
    <property type="match status" value="1"/>
</dbReference>
<feature type="domain" description="Glutathione S-transferase C-terminal" evidence="2">
    <location>
        <begin position="129"/>
        <end position="194"/>
    </location>
</feature>
<keyword evidence="1" id="KW-1133">Transmembrane helix</keyword>
<protein>
    <recommendedName>
        <fullName evidence="2">Glutathione S-transferase C-terminal domain-containing protein</fullName>
    </recommendedName>
</protein>
<keyword evidence="4" id="KW-1185">Reference proteome</keyword>
<evidence type="ECO:0000256" key="1">
    <source>
        <dbReference type="SAM" id="Phobius"/>
    </source>
</evidence>
<dbReference type="SUPFAM" id="SSF47616">
    <property type="entry name" value="GST C-terminal domain-like"/>
    <property type="match status" value="1"/>
</dbReference>
<dbReference type="Proteomes" id="UP001157418">
    <property type="component" value="Unassembled WGS sequence"/>
</dbReference>
<organism evidence="3 4">
    <name type="scientific">Lactuca virosa</name>
    <dbReference type="NCBI Taxonomy" id="75947"/>
    <lineage>
        <taxon>Eukaryota</taxon>
        <taxon>Viridiplantae</taxon>
        <taxon>Streptophyta</taxon>
        <taxon>Embryophyta</taxon>
        <taxon>Tracheophyta</taxon>
        <taxon>Spermatophyta</taxon>
        <taxon>Magnoliopsida</taxon>
        <taxon>eudicotyledons</taxon>
        <taxon>Gunneridae</taxon>
        <taxon>Pentapetalae</taxon>
        <taxon>asterids</taxon>
        <taxon>campanulids</taxon>
        <taxon>Asterales</taxon>
        <taxon>Asteraceae</taxon>
        <taxon>Cichorioideae</taxon>
        <taxon>Cichorieae</taxon>
        <taxon>Lactucinae</taxon>
        <taxon>Lactuca</taxon>
    </lineage>
</organism>
<dbReference type="Pfam" id="PF14497">
    <property type="entry name" value="GST_C_3"/>
    <property type="match status" value="1"/>
</dbReference>
<gene>
    <name evidence="3" type="ORF">LVIROSA_LOCUS34768</name>
</gene>
<dbReference type="EMBL" id="CAKMRJ010005634">
    <property type="protein sequence ID" value="CAH1449277.1"/>
    <property type="molecule type" value="Genomic_DNA"/>
</dbReference>
<dbReference type="AlphaFoldDB" id="A0AAU9PGX0"/>
<dbReference type="Gene3D" id="1.20.1050.130">
    <property type="match status" value="1"/>
</dbReference>
<dbReference type="InterPro" id="IPR036282">
    <property type="entry name" value="Glutathione-S-Trfase_C_sf"/>
</dbReference>
<sequence>MLEPILPPPLFTIILSHLPIFFSLTYNKIKKRSSLIMEVMLRIATDYTPPLSLFVTAKVGGISITVRDKLRSGNPPFIILPCERLKVEGRDEILRYFCCKGSVRNLYDRDDKYETEELFQWLQDAHARFSSSYYEGACTHFDRRLMQRTFLVGDCLSLADIVLWSYLAEIGKKWERLMESKKYQNLAEWYNMLSRQYDLDEERATYLATYSLKED</sequence>
<evidence type="ECO:0000313" key="3">
    <source>
        <dbReference type="EMBL" id="CAH1449277.1"/>
    </source>
</evidence>
<evidence type="ECO:0000313" key="4">
    <source>
        <dbReference type="Proteomes" id="UP001157418"/>
    </source>
</evidence>
<proteinExistence type="predicted"/>
<comment type="caution">
    <text evidence="3">The sequence shown here is derived from an EMBL/GenBank/DDBJ whole genome shotgun (WGS) entry which is preliminary data.</text>
</comment>
<accession>A0AAU9PGX0</accession>